<feature type="compositionally biased region" description="Low complexity" evidence="6">
    <location>
        <begin position="227"/>
        <end position="236"/>
    </location>
</feature>
<name>A0A9E7IBA9_9LILI</name>
<dbReference type="OrthoDB" id="1105498at2759"/>
<keyword evidence="4" id="KW-0472">Membrane</keyword>
<protein>
    <recommendedName>
        <fullName evidence="7">GTD-binding domain-containing protein</fullName>
    </recommendedName>
</protein>
<feature type="region of interest" description="Disordered" evidence="6">
    <location>
        <begin position="202"/>
        <end position="236"/>
    </location>
</feature>
<evidence type="ECO:0000313" key="9">
    <source>
        <dbReference type="Proteomes" id="UP001055439"/>
    </source>
</evidence>
<feature type="compositionally biased region" description="Basic and acidic residues" evidence="6">
    <location>
        <begin position="202"/>
        <end position="214"/>
    </location>
</feature>
<gene>
    <name evidence="8" type="ORF">MUK42_21084</name>
</gene>
<dbReference type="AlphaFoldDB" id="A0A9E7IBA9"/>
<dbReference type="PANTHER" id="PTHR31422:SF1">
    <property type="entry name" value="GTD-BINDING DOMAIN-CONTAINING PROTEIN"/>
    <property type="match status" value="1"/>
</dbReference>
<keyword evidence="9" id="KW-1185">Reference proteome</keyword>
<comment type="subcellular location">
    <subcellularLocation>
        <location evidence="1">Membrane</location>
    </subcellularLocation>
</comment>
<evidence type="ECO:0000256" key="3">
    <source>
        <dbReference type="ARBA" id="ARBA00022989"/>
    </source>
</evidence>
<evidence type="ECO:0000259" key="7">
    <source>
        <dbReference type="PROSITE" id="PS51775"/>
    </source>
</evidence>
<feature type="coiled-coil region" evidence="5">
    <location>
        <begin position="76"/>
        <end position="103"/>
    </location>
</feature>
<organism evidence="8 9">
    <name type="scientific">Musa troglodytarum</name>
    <name type="common">fe'i banana</name>
    <dbReference type="NCBI Taxonomy" id="320322"/>
    <lineage>
        <taxon>Eukaryota</taxon>
        <taxon>Viridiplantae</taxon>
        <taxon>Streptophyta</taxon>
        <taxon>Embryophyta</taxon>
        <taxon>Tracheophyta</taxon>
        <taxon>Spermatophyta</taxon>
        <taxon>Magnoliopsida</taxon>
        <taxon>Liliopsida</taxon>
        <taxon>Zingiberales</taxon>
        <taxon>Musaceae</taxon>
        <taxon>Musa</taxon>
    </lineage>
</organism>
<evidence type="ECO:0000256" key="4">
    <source>
        <dbReference type="ARBA" id="ARBA00023136"/>
    </source>
</evidence>
<dbReference type="GO" id="GO:0080115">
    <property type="term" value="F:myosin XI tail binding"/>
    <property type="evidence" value="ECO:0007669"/>
    <property type="project" value="UniProtKB-ARBA"/>
</dbReference>
<keyword evidence="2" id="KW-0812">Transmembrane</keyword>
<evidence type="ECO:0000256" key="6">
    <source>
        <dbReference type="SAM" id="MobiDB-lite"/>
    </source>
</evidence>
<evidence type="ECO:0000313" key="8">
    <source>
        <dbReference type="EMBL" id="URE48764.1"/>
    </source>
</evidence>
<dbReference type="EMBL" id="CP097511">
    <property type="protein sequence ID" value="URE48765.1"/>
    <property type="molecule type" value="Genomic_DNA"/>
</dbReference>
<sequence>MAEREIAVTKEALHQYIIIRKLHMELDEEREASATAASEALSMILKLQREKAVEKMEARQYRRMAEEKLHYAEQCLIILEEEMQQKEIENSILKHQLQLYKSRLLSIGISDFELGDVVTCADMSFGDGAFLVKTNLHGRMRRNFSLPSLRLGRLYSEIDRIDNIPLLPSWHSTWKIFDDCTDHLSDKNKKFSHLFQELATDDHNSEEVNRREKYASSPRRMGQQTTSDSSRSSGEDSSSCSWYSAMTGDASCHSKPGTKIHLDAECVVNSPCQADEQVNTTESAELSISYNQTESGKNLACVHDIFEVPESNKYHASSEPMEHLLEESIKETMTYGACEDFMPQETVEFLYWLDREFTCSNHGSQISSPTCESNKMLTPRKGEMMNYNSVLVDSVNRTCIMRNDFEHIKCQLQQIENEKIMKMEDSERNSEQLKLLMDIYEKLNSIESHLKSSKSKKCPQHDESQLVSVIELHPEKMESYYVKRNNVWHSYHFQFSYVKLVGILALFF</sequence>
<proteinExistence type="predicted"/>
<dbReference type="Pfam" id="PF04576">
    <property type="entry name" value="Zein-binding"/>
    <property type="match status" value="1"/>
</dbReference>
<dbReference type="GO" id="GO:0016020">
    <property type="term" value="C:membrane"/>
    <property type="evidence" value="ECO:0007669"/>
    <property type="project" value="UniProtKB-SubCell"/>
</dbReference>
<accession>A0A9E7IBA9</accession>
<dbReference type="PANTHER" id="PTHR31422">
    <property type="entry name" value="BNAANNG28530D PROTEIN"/>
    <property type="match status" value="1"/>
</dbReference>
<evidence type="ECO:0000256" key="1">
    <source>
        <dbReference type="ARBA" id="ARBA00004370"/>
    </source>
</evidence>
<keyword evidence="5" id="KW-0175">Coiled coil</keyword>
<dbReference type="InterPro" id="IPR007656">
    <property type="entry name" value="GTD-bd"/>
</dbReference>
<keyword evidence="3" id="KW-1133">Transmembrane helix</keyword>
<feature type="domain" description="GTD-binding" evidence="7">
    <location>
        <begin position="3"/>
        <end position="101"/>
    </location>
</feature>
<dbReference type="EMBL" id="CP097511">
    <property type="protein sequence ID" value="URE48764.1"/>
    <property type="molecule type" value="Genomic_DNA"/>
</dbReference>
<reference evidence="8" key="1">
    <citation type="submission" date="2022-05" db="EMBL/GenBank/DDBJ databases">
        <title>The Musa troglodytarum L. genome provides insights into the mechanism of non-climacteric behaviour and enrichment of carotenoids.</title>
        <authorList>
            <person name="Wang J."/>
        </authorList>
    </citation>
    <scope>NUCLEOTIDE SEQUENCE</scope>
    <source>
        <tissue evidence="8">Leaf</tissue>
    </source>
</reference>
<evidence type="ECO:0000256" key="2">
    <source>
        <dbReference type="ARBA" id="ARBA00022692"/>
    </source>
</evidence>
<evidence type="ECO:0000256" key="5">
    <source>
        <dbReference type="SAM" id="Coils"/>
    </source>
</evidence>
<dbReference type="PROSITE" id="PS51775">
    <property type="entry name" value="GTD_BINDING"/>
    <property type="match status" value="1"/>
</dbReference>
<dbReference type="Proteomes" id="UP001055439">
    <property type="component" value="Chromosome 9"/>
</dbReference>